<organism evidence="3 4">
    <name type="scientific">Arthrobacter crusticola</name>
    <dbReference type="NCBI Taxonomy" id="2547960"/>
    <lineage>
        <taxon>Bacteria</taxon>
        <taxon>Bacillati</taxon>
        <taxon>Actinomycetota</taxon>
        <taxon>Actinomycetes</taxon>
        <taxon>Micrococcales</taxon>
        <taxon>Micrococcaceae</taxon>
        <taxon>Arthrobacter</taxon>
    </lineage>
</organism>
<evidence type="ECO:0000313" key="3">
    <source>
        <dbReference type="EMBL" id="TDK23536.1"/>
    </source>
</evidence>
<keyword evidence="1" id="KW-0472">Membrane</keyword>
<keyword evidence="1" id="KW-0812">Transmembrane</keyword>
<accession>A0A4R5TTD8</accession>
<evidence type="ECO:0000256" key="1">
    <source>
        <dbReference type="SAM" id="Phobius"/>
    </source>
</evidence>
<proteinExistence type="predicted"/>
<comment type="caution">
    <text evidence="3">The sequence shown here is derived from an EMBL/GenBank/DDBJ whole genome shotgun (WGS) entry which is preliminary data.</text>
</comment>
<dbReference type="EMBL" id="SMTK01000006">
    <property type="protein sequence ID" value="TDK23536.1"/>
    <property type="molecule type" value="Genomic_DNA"/>
</dbReference>
<dbReference type="Pfam" id="PF13400">
    <property type="entry name" value="Tad"/>
    <property type="match status" value="1"/>
</dbReference>
<name>A0A4R5TTD8_9MICC</name>
<dbReference type="AlphaFoldDB" id="A0A4R5TTD8"/>
<reference evidence="3 4" key="1">
    <citation type="submission" date="2019-03" db="EMBL/GenBank/DDBJ databases">
        <title>Arthrobacter sp. nov., an bacterium isolated from biocrust in Mu Us Desert.</title>
        <authorList>
            <person name="Lixiong L."/>
        </authorList>
    </citation>
    <scope>NUCLEOTIDE SEQUENCE [LARGE SCALE GENOMIC DNA]</scope>
    <source>
        <strain evidence="3 4">SLN-3</strain>
    </source>
</reference>
<keyword evidence="1" id="KW-1133">Transmembrane helix</keyword>
<keyword evidence="4" id="KW-1185">Reference proteome</keyword>
<evidence type="ECO:0000313" key="4">
    <source>
        <dbReference type="Proteomes" id="UP000295411"/>
    </source>
</evidence>
<dbReference type="RefSeq" id="WP_133405001.1">
    <property type="nucleotide sequence ID" value="NZ_SMTK01000006.1"/>
</dbReference>
<gene>
    <name evidence="3" type="ORF">E2F48_16240</name>
</gene>
<dbReference type="Proteomes" id="UP000295411">
    <property type="component" value="Unassembled WGS sequence"/>
</dbReference>
<protein>
    <recommendedName>
        <fullName evidence="2">Putative Flp pilus-assembly TadG-like N-terminal domain-containing protein</fullName>
    </recommendedName>
</protein>
<dbReference type="OrthoDB" id="4869265at2"/>
<evidence type="ECO:0000259" key="2">
    <source>
        <dbReference type="Pfam" id="PF13400"/>
    </source>
</evidence>
<dbReference type="InterPro" id="IPR028087">
    <property type="entry name" value="Tad_N"/>
</dbReference>
<feature type="transmembrane region" description="Helical" evidence="1">
    <location>
        <begin position="28"/>
        <end position="52"/>
    </location>
</feature>
<sequence length="160" mass="16104">MKDGIRAGGGSGRGRGINWEGEDGQVGVLIIGYLLLLLLVLAVVLAASAVYLGHSRLLSAADGAALAAADTFTIDSAAGAGPQPVLDPGTVRSTAEGYLQRTAAGQRFPSLAVDPATGTPDGRTAQVVLTAVVHPPLVTVLVPDGIPITATADARSELTR</sequence>
<feature type="domain" description="Putative Flp pilus-assembly TadG-like N-terminal" evidence="2">
    <location>
        <begin position="24"/>
        <end position="70"/>
    </location>
</feature>